<dbReference type="GO" id="GO:0016020">
    <property type="term" value="C:membrane"/>
    <property type="evidence" value="ECO:0007669"/>
    <property type="project" value="InterPro"/>
</dbReference>
<dbReference type="Pfam" id="PF00078">
    <property type="entry name" value="RVT_1"/>
    <property type="match status" value="1"/>
</dbReference>
<feature type="compositionally biased region" description="Basic residues" evidence="3">
    <location>
        <begin position="436"/>
        <end position="446"/>
    </location>
</feature>
<dbReference type="Gene3D" id="1.20.5.110">
    <property type="match status" value="1"/>
</dbReference>
<dbReference type="Proteomes" id="UP000663833">
    <property type="component" value="Unassembled WGS sequence"/>
</dbReference>
<feature type="region of interest" description="Disordered" evidence="3">
    <location>
        <begin position="425"/>
        <end position="472"/>
    </location>
</feature>
<feature type="compositionally biased region" description="Polar residues" evidence="3">
    <location>
        <begin position="453"/>
        <end position="472"/>
    </location>
</feature>
<feature type="domain" description="Reverse transcriptase" evidence="5">
    <location>
        <begin position="75"/>
        <end position="326"/>
    </location>
</feature>
<feature type="domain" description="V-SNARE coiled-coil homology" evidence="6">
    <location>
        <begin position="307"/>
        <end position="367"/>
    </location>
</feature>
<dbReference type="SUPFAM" id="SSF56672">
    <property type="entry name" value="DNA/RNA polymerases"/>
    <property type="match status" value="1"/>
</dbReference>
<evidence type="ECO:0008006" key="9">
    <source>
        <dbReference type="Google" id="ProtNLM"/>
    </source>
</evidence>
<keyword evidence="1 2" id="KW-0175">Coiled coil</keyword>
<dbReference type="InterPro" id="IPR000477">
    <property type="entry name" value="RT_dom"/>
</dbReference>
<keyword evidence="4" id="KW-0812">Transmembrane</keyword>
<dbReference type="InterPro" id="IPR001388">
    <property type="entry name" value="Synaptobrevin-like"/>
</dbReference>
<sequence length="486" mass="54529">MSDPYEVQIDIEYLELMNKLALFNENVETTNIVKKKKHISRLKLKKSCGFDAVSNYMIKRIPPGYINCLANCFNTWLKEYRYPDVWKLAKIITLNKLKAGVPRCEQTRPISLLATHSKLFEKIMLERIRLWAETNSLVPIEQLGFRPGCLLPTRVLSIYQEVKNNMTANIPTLAIYVDYQKAYDKVWHKGLIVKLNRLSIPLGLLKSIVSWLNDPCAYVIFGGNKSDIFYTYVGLPQCSSLSPYLFIVYHCDLVACVGAHSSHIFADDLNILISPPICREIKPMVKPTHAGDASAPGAGQGPGSSRRLAQQQAQIDEVVDIMKENIDKVLERDKNLSLLDDRADKLQSHAAQFEQQAGKLKNKFWLQNMKMMIIMGIVGTIFIGVVGAYVYTNYKAVAPAFPSIDVGGTTTPSVKDELPKVSAAPITTPIEEKVTTKRPRRRRKKTTITPNPAGSTVVSTNKSDESNNGQDTSKTVLKRIIRSLIQ</sequence>
<evidence type="ECO:0000256" key="4">
    <source>
        <dbReference type="SAM" id="Phobius"/>
    </source>
</evidence>
<evidence type="ECO:0000256" key="1">
    <source>
        <dbReference type="PROSITE-ProRule" id="PRU00290"/>
    </source>
</evidence>
<name>A0A818HWE7_9BILA</name>
<evidence type="ECO:0000256" key="2">
    <source>
        <dbReference type="SAM" id="Coils"/>
    </source>
</evidence>
<keyword evidence="4" id="KW-1133">Transmembrane helix</keyword>
<comment type="caution">
    <text evidence="7">The sequence shown here is derived from an EMBL/GenBank/DDBJ whole genome shotgun (WGS) entry which is preliminary data.</text>
</comment>
<dbReference type="PANTHER" id="PTHR45701">
    <property type="entry name" value="SYNAPTOBREVIN FAMILY MEMBER"/>
    <property type="match status" value="1"/>
</dbReference>
<feature type="coiled-coil region" evidence="2">
    <location>
        <begin position="336"/>
        <end position="363"/>
    </location>
</feature>
<dbReference type="InterPro" id="IPR042855">
    <property type="entry name" value="V_SNARE_CC"/>
</dbReference>
<dbReference type="EMBL" id="CAJNYD010003507">
    <property type="protein sequence ID" value="CAF3514651.1"/>
    <property type="molecule type" value="Genomic_DNA"/>
</dbReference>
<dbReference type="PRINTS" id="PR00219">
    <property type="entry name" value="SYNAPTOBREVN"/>
</dbReference>
<dbReference type="AlphaFoldDB" id="A0A818HWE7"/>
<dbReference type="PROSITE" id="PS50892">
    <property type="entry name" value="V_SNARE"/>
    <property type="match status" value="1"/>
</dbReference>
<evidence type="ECO:0000259" key="6">
    <source>
        <dbReference type="PROSITE" id="PS50892"/>
    </source>
</evidence>
<gene>
    <name evidence="7" type="ORF">LUA448_LOCUS26084</name>
</gene>
<dbReference type="GO" id="GO:0016192">
    <property type="term" value="P:vesicle-mediated transport"/>
    <property type="evidence" value="ECO:0007669"/>
    <property type="project" value="InterPro"/>
</dbReference>
<evidence type="ECO:0000256" key="3">
    <source>
        <dbReference type="SAM" id="MobiDB-lite"/>
    </source>
</evidence>
<proteinExistence type="predicted"/>
<keyword evidence="4" id="KW-0472">Membrane</keyword>
<dbReference type="CDD" id="cd15870">
    <property type="entry name" value="R-SNARE_VAMP2"/>
    <property type="match status" value="1"/>
</dbReference>
<evidence type="ECO:0000259" key="5">
    <source>
        <dbReference type="PROSITE" id="PS50878"/>
    </source>
</evidence>
<feature type="transmembrane region" description="Helical" evidence="4">
    <location>
        <begin position="371"/>
        <end position="391"/>
    </location>
</feature>
<organism evidence="7 8">
    <name type="scientific">Rotaria socialis</name>
    <dbReference type="NCBI Taxonomy" id="392032"/>
    <lineage>
        <taxon>Eukaryota</taxon>
        <taxon>Metazoa</taxon>
        <taxon>Spiralia</taxon>
        <taxon>Gnathifera</taxon>
        <taxon>Rotifera</taxon>
        <taxon>Eurotatoria</taxon>
        <taxon>Bdelloidea</taxon>
        <taxon>Philodinida</taxon>
        <taxon>Philodinidae</taxon>
        <taxon>Rotaria</taxon>
    </lineage>
</organism>
<dbReference type="PROSITE" id="PS00417">
    <property type="entry name" value="SYNAPTOBREVIN"/>
    <property type="match status" value="1"/>
</dbReference>
<evidence type="ECO:0000313" key="8">
    <source>
        <dbReference type="Proteomes" id="UP000663833"/>
    </source>
</evidence>
<dbReference type="InterPro" id="IPR043502">
    <property type="entry name" value="DNA/RNA_pol_sf"/>
</dbReference>
<evidence type="ECO:0000313" key="7">
    <source>
        <dbReference type="EMBL" id="CAF3514651.1"/>
    </source>
</evidence>
<dbReference type="PROSITE" id="PS50878">
    <property type="entry name" value="RT_POL"/>
    <property type="match status" value="1"/>
</dbReference>
<dbReference type="InterPro" id="IPR016444">
    <property type="entry name" value="Synaptobrevin/VAMP"/>
</dbReference>
<dbReference type="Pfam" id="PF00957">
    <property type="entry name" value="Synaptobrevin"/>
    <property type="match status" value="1"/>
</dbReference>
<dbReference type="SUPFAM" id="SSF58038">
    <property type="entry name" value="SNARE fusion complex"/>
    <property type="match status" value="1"/>
</dbReference>
<accession>A0A818HWE7</accession>
<reference evidence="7" key="1">
    <citation type="submission" date="2021-02" db="EMBL/GenBank/DDBJ databases">
        <authorList>
            <person name="Nowell W R."/>
        </authorList>
    </citation>
    <scope>NUCLEOTIDE SEQUENCE</scope>
</reference>
<protein>
    <recommendedName>
        <fullName evidence="9">V-SNARE coiled-coil homology domain-containing protein</fullName>
    </recommendedName>
</protein>